<evidence type="ECO:0000256" key="2">
    <source>
        <dbReference type="ARBA" id="ARBA00022723"/>
    </source>
</evidence>
<feature type="region of interest" description="Disordered" evidence="5">
    <location>
        <begin position="104"/>
        <end position="142"/>
    </location>
</feature>
<dbReference type="PANTHER" id="PTHR14955:SF4">
    <property type="entry name" value="PHD-TYPE DOMAIN-CONTAINING PROTEIN"/>
    <property type="match status" value="1"/>
</dbReference>
<keyword evidence="1" id="KW-0597">Phosphoprotein</keyword>
<keyword evidence="8" id="KW-1185">Reference proteome</keyword>
<feature type="compositionally biased region" description="Polar residues" evidence="5">
    <location>
        <begin position="451"/>
        <end position="465"/>
    </location>
</feature>
<dbReference type="PROSITE" id="PS51805">
    <property type="entry name" value="EPHD"/>
    <property type="match status" value="1"/>
</dbReference>
<evidence type="ECO:0000313" key="7">
    <source>
        <dbReference type="EMBL" id="KAK9882969.1"/>
    </source>
</evidence>
<gene>
    <name evidence="7" type="ORF">WA026_001185</name>
</gene>
<dbReference type="InterPro" id="IPR052440">
    <property type="entry name" value="Trans_Reg/Chrom_Remod"/>
</dbReference>
<accession>A0AAW1UQ82</accession>
<proteinExistence type="predicted"/>
<dbReference type="Pfam" id="PF13771">
    <property type="entry name" value="zf-HC5HC2H"/>
    <property type="match status" value="1"/>
</dbReference>
<evidence type="ECO:0000256" key="1">
    <source>
        <dbReference type="ARBA" id="ARBA00022553"/>
    </source>
</evidence>
<dbReference type="Proteomes" id="UP001431783">
    <property type="component" value="Unassembled WGS sequence"/>
</dbReference>
<dbReference type="InterPro" id="IPR013083">
    <property type="entry name" value="Znf_RING/FYVE/PHD"/>
</dbReference>
<sequence length="810" mass="89862">MSGDPPHHPHNRPWDYMTIPNWRQPQHAHMAHKHSILHQPNWHPPTTESMKVLGQLPHNFALHQMFENLPPLANQSSGVDLTLAGQNGEATGSLVSLTVKDSKKIGSNPQTKECTATRSKMPESMQADSVVRPGDPKVPKRASPLDSVLERLKPSYVNAAERTIEFTRIPKITSDTAQRVDGILPVNQGDKLPGVIVPSLGTQDEISDSSTLHPVSSREEDTISPYNTEDSLDGNKSRRKRKPCKTLRCSKNEDKIPIELDAPVNLERPEIIHSVNAVDICLVSDEKNSTTEISEASISSNVERRRSSSLDLNVVPAKTRRKTSSESETIDNIAAMIQEGLKEKELLKIDNENVTDAINDITFVPVSVIKTKDEIKESAICQESTISESTTKISTIVTPAQKKETHFVEIENKLEEMFAGIEDTTDPLRTDDANLEDAKIEDPLLDEAVVASTSQDNVSSTSNDISSSKPSPKPRKRSNAGKNIKKVESCAGTVDTPGKKSTPVKNAKLTRSSKNQKKVVGKTTVLSSKSETAKEASYDSSSNASSVKSRGPFVHIKGPRNSPVSVNVVNTPSNEDDIEKKIRSKKFHDDSEYRHKVRSKGLHCSTLSHKYDAQTRDATWICVFCKKGPHTSEIPGSLIRSIRSYPTGDLFGPYFISGNCEEYNRRLEDPFDKQFRSKKVIRTLEAPKGSFLKKSKRKLSEGEGESSDPHLGIVETSNNNFEVWVHEECLVWSPGVYLVGPKIIGLQEAVWSSCNVVCTRCNYKGANICCLYRGCLKMAHVWCAKLMEWNFEEESFKTFCGEHQKTGEKG</sequence>
<protein>
    <recommendedName>
        <fullName evidence="6">PHD-type domain-containing protein</fullName>
    </recommendedName>
</protein>
<evidence type="ECO:0000313" key="8">
    <source>
        <dbReference type="Proteomes" id="UP001431783"/>
    </source>
</evidence>
<reference evidence="7 8" key="1">
    <citation type="submission" date="2023-03" db="EMBL/GenBank/DDBJ databases">
        <title>Genome insight into feeding habits of ladybird beetles.</title>
        <authorList>
            <person name="Li H.-S."/>
            <person name="Huang Y.-H."/>
            <person name="Pang H."/>
        </authorList>
    </citation>
    <scope>NUCLEOTIDE SEQUENCE [LARGE SCALE GENOMIC DNA]</scope>
    <source>
        <strain evidence="7">SYSU_2023b</strain>
        <tissue evidence="7">Whole body</tissue>
    </source>
</reference>
<feature type="region of interest" description="Disordered" evidence="5">
    <location>
        <begin position="192"/>
        <end position="246"/>
    </location>
</feature>
<feature type="compositionally biased region" description="Low complexity" evidence="5">
    <location>
        <begin position="538"/>
        <end position="549"/>
    </location>
</feature>
<feature type="domain" description="PHD-type" evidence="6">
    <location>
        <begin position="698"/>
        <end position="804"/>
    </location>
</feature>
<evidence type="ECO:0000259" key="6">
    <source>
        <dbReference type="PROSITE" id="PS51805"/>
    </source>
</evidence>
<dbReference type="GO" id="GO:0006357">
    <property type="term" value="P:regulation of transcription by RNA polymerase II"/>
    <property type="evidence" value="ECO:0007669"/>
    <property type="project" value="TreeGrafter"/>
</dbReference>
<keyword evidence="3" id="KW-0863">Zinc-finger</keyword>
<feature type="compositionally biased region" description="Polar residues" evidence="5">
    <location>
        <begin position="105"/>
        <end position="118"/>
    </location>
</feature>
<dbReference type="GO" id="GO:0008270">
    <property type="term" value="F:zinc ion binding"/>
    <property type="evidence" value="ECO:0007669"/>
    <property type="project" value="UniProtKB-KW"/>
</dbReference>
<dbReference type="Gene3D" id="3.30.40.10">
    <property type="entry name" value="Zinc/RING finger domain, C3HC4 (zinc finger)"/>
    <property type="match status" value="1"/>
</dbReference>
<keyword evidence="4" id="KW-0862">Zinc</keyword>
<evidence type="ECO:0000256" key="5">
    <source>
        <dbReference type="SAM" id="MobiDB-lite"/>
    </source>
</evidence>
<dbReference type="PANTHER" id="PTHR14955">
    <property type="entry name" value="RETINOIC ACID INDUCED 1/TRANSCRIPTION FACTOR 20"/>
    <property type="match status" value="1"/>
</dbReference>
<evidence type="ECO:0000256" key="4">
    <source>
        <dbReference type="ARBA" id="ARBA00022833"/>
    </source>
</evidence>
<organism evidence="7 8">
    <name type="scientific">Henosepilachna vigintioctopunctata</name>
    <dbReference type="NCBI Taxonomy" id="420089"/>
    <lineage>
        <taxon>Eukaryota</taxon>
        <taxon>Metazoa</taxon>
        <taxon>Ecdysozoa</taxon>
        <taxon>Arthropoda</taxon>
        <taxon>Hexapoda</taxon>
        <taxon>Insecta</taxon>
        <taxon>Pterygota</taxon>
        <taxon>Neoptera</taxon>
        <taxon>Endopterygota</taxon>
        <taxon>Coleoptera</taxon>
        <taxon>Polyphaga</taxon>
        <taxon>Cucujiformia</taxon>
        <taxon>Coccinelloidea</taxon>
        <taxon>Coccinellidae</taxon>
        <taxon>Epilachninae</taxon>
        <taxon>Epilachnini</taxon>
        <taxon>Henosepilachna</taxon>
    </lineage>
</organism>
<dbReference type="EMBL" id="JARQZJ010000091">
    <property type="protein sequence ID" value="KAK9882969.1"/>
    <property type="molecule type" value="Genomic_DNA"/>
</dbReference>
<dbReference type="AlphaFoldDB" id="A0AAW1UQ82"/>
<dbReference type="GO" id="GO:0005634">
    <property type="term" value="C:nucleus"/>
    <property type="evidence" value="ECO:0007669"/>
    <property type="project" value="TreeGrafter"/>
</dbReference>
<keyword evidence="2" id="KW-0479">Metal-binding</keyword>
<feature type="region of interest" description="Disordered" evidence="5">
    <location>
        <begin position="451"/>
        <end position="560"/>
    </location>
</feature>
<name>A0AAW1UQ82_9CUCU</name>
<evidence type="ECO:0000256" key="3">
    <source>
        <dbReference type="ARBA" id="ARBA00022771"/>
    </source>
</evidence>
<dbReference type="InterPro" id="IPR034732">
    <property type="entry name" value="EPHD"/>
</dbReference>
<comment type="caution">
    <text evidence="7">The sequence shown here is derived from an EMBL/GenBank/DDBJ whole genome shotgun (WGS) entry which is preliminary data.</text>
</comment>
<feature type="compositionally biased region" description="Polar residues" evidence="5">
    <location>
        <begin position="200"/>
        <end position="214"/>
    </location>
</feature>